<dbReference type="PROSITE" id="PS50177">
    <property type="entry name" value="NTF2_DOMAIN"/>
    <property type="match status" value="1"/>
</dbReference>
<evidence type="ECO:0000313" key="2">
    <source>
        <dbReference type="EMBL" id="KTB30228.1"/>
    </source>
</evidence>
<accession>A0A0W0F1V6</accession>
<dbReference type="Proteomes" id="UP000054988">
    <property type="component" value="Unassembled WGS sequence"/>
</dbReference>
<protein>
    <recommendedName>
        <fullName evidence="1">NTF2 domain-containing protein</fullName>
    </recommendedName>
</protein>
<dbReference type="Gene3D" id="3.10.450.50">
    <property type="match status" value="1"/>
</dbReference>
<reference evidence="2 3" key="1">
    <citation type="submission" date="2015-12" db="EMBL/GenBank/DDBJ databases">
        <title>Draft genome sequence of Moniliophthora roreri, the causal agent of frosty pod rot of cacao.</title>
        <authorList>
            <person name="Aime M.C."/>
            <person name="Diaz-Valderrama J.R."/>
            <person name="Kijpornyongpan T."/>
            <person name="Phillips-Mora W."/>
        </authorList>
    </citation>
    <scope>NUCLEOTIDE SEQUENCE [LARGE SCALE GENOMIC DNA]</scope>
    <source>
        <strain evidence="2 3">MCA 2952</strain>
    </source>
</reference>
<dbReference type="EMBL" id="LATX01002393">
    <property type="protein sequence ID" value="KTB30228.1"/>
    <property type="molecule type" value="Genomic_DNA"/>
</dbReference>
<dbReference type="InterPro" id="IPR032710">
    <property type="entry name" value="NTF2-like_dom_sf"/>
</dbReference>
<dbReference type="GO" id="GO:0006913">
    <property type="term" value="P:nucleocytoplasmic transport"/>
    <property type="evidence" value="ECO:0007669"/>
    <property type="project" value="InterPro"/>
</dbReference>
<dbReference type="InterPro" id="IPR002075">
    <property type="entry name" value="NTF2_dom"/>
</dbReference>
<gene>
    <name evidence="2" type="ORF">WG66_17242</name>
</gene>
<comment type="caution">
    <text evidence="2">The sequence shown here is derived from an EMBL/GenBank/DDBJ whole genome shotgun (WGS) entry which is preliminary data.</text>
</comment>
<dbReference type="AlphaFoldDB" id="A0A0W0F1V6"/>
<name>A0A0W0F1V6_MONRR</name>
<dbReference type="InterPro" id="IPR045875">
    <property type="entry name" value="NTF2"/>
</dbReference>
<proteinExistence type="predicted"/>
<evidence type="ECO:0000313" key="3">
    <source>
        <dbReference type="Proteomes" id="UP000054988"/>
    </source>
</evidence>
<dbReference type="Pfam" id="PF02136">
    <property type="entry name" value="NTF2"/>
    <property type="match status" value="1"/>
</dbReference>
<dbReference type="PANTHER" id="PTHR12612">
    <property type="entry name" value="NUCLEAR TRANSPORT FACTOR 2"/>
    <property type="match status" value="1"/>
</dbReference>
<dbReference type="eggNOG" id="KOG4353">
    <property type="taxonomic scope" value="Eukaryota"/>
</dbReference>
<dbReference type="InterPro" id="IPR018222">
    <property type="entry name" value="Nuclear_transport_factor_2_euk"/>
</dbReference>
<sequence>MTTATPAVSVTLTRDDIAIATRAADSFIKLYYTAYDSSTRVTDLPNFYRPSSSVAWNGKPLQGAEAVKQLIEKMPPTKHEMLSFDCHPIPGSTPPSLLVTVSGSVIHGKQHQPTANTKPRSVDGLSRVFSQTFMLVPDPNVPPNPGEGTKYYVSVDALRFVG</sequence>
<organism evidence="2 3">
    <name type="scientific">Moniliophthora roreri</name>
    <name type="common">Frosty pod rot fungus</name>
    <name type="synonym">Monilia roreri</name>
    <dbReference type="NCBI Taxonomy" id="221103"/>
    <lineage>
        <taxon>Eukaryota</taxon>
        <taxon>Fungi</taxon>
        <taxon>Dikarya</taxon>
        <taxon>Basidiomycota</taxon>
        <taxon>Agaricomycotina</taxon>
        <taxon>Agaricomycetes</taxon>
        <taxon>Agaricomycetidae</taxon>
        <taxon>Agaricales</taxon>
        <taxon>Marasmiineae</taxon>
        <taxon>Marasmiaceae</taxon>
        <taxon>Moniliophthora</taxon>
    </lineage>
</organism>
<feature type="domain" description="NTF2" evidence="1">
    <location>
        <begin position="23"/>
        <end position="160"/>
    </location>
</feature>
<dbReference type="SUPFAM" id="SSF54427">
    <property type="entry name" value="NTF2-like"/>
    <property type="match status" value="1"/>
</dbReference>
<evidence type="ECO:0000259" key="1">
    <source>
        <dbReference type="PROSITE" id="PS50177"/>
    </source>
</evidence>